<evidence type="ECO:0000313" key="2">
    <source>
        <dbReference type="Proteomes" id="UP000324222"/>
    </source>
</evidence>
<sequence>MQYVDTNKWRLSCCSKPQTFEQPLNLQNLPHNLSRPNSRHSPIVTITMEECVVHLFMVIAKNRLIKHNVEGSSIKDIKSCFISCFH</sequence>
<comment type="caution">
    <text evidence="1">The sequence shown here is derived from an EMBL/GenBank/DDBJ whole genome shotgun (WGS) entry which is preliminary data.</text>
</comment>
<keyword evidence="2" id="KW-1185">Reference proteome</keyword>
<organism evidence="1 2">
    <name type="scientific">Portunus trituberculatus</name>
    <name type="common">Swimming crab</name>
    <name type="synonym">Neptunus trituberculatus</name>
    <dbReference type="NCBI Taxonomy" id="210409"/>
    <lineage>
        <taxon>Eukaryota</taxon>
        <taxon>Metazoa</taxon>
        <taxon>Ecdysozoa</taxon>
        <taxon>Arthropoda</taxon>
        <taxon>Crustacea</taxon>
        <taxon>Multicrustacea</taxon>
        <taxon>Malacostraca</taxon>
        <taxon>Eumalacostraca</taxon>
        <taxon>Eucarida</taxon>
        <taxon>Decapoda</taxon>
        <taxon>Pleocyemata</taxon>
        <taxon>Brachyura</taxon>
        <taxon>Eubrachyura</taxon>
        <taxon>Portunoidea</taxon>
        <taxon>Portunidae</taxon>
        <taxon>Portuninae</taxon>
        <taxon>Portunus</taxon>
    </lineage>
</organism>
<name>A0A5B7CYE9_PORTR</name>
<dbReference type="AlphaFoldDB" id="A0A5B7CYE9"/>
<protein>
    <submittedName>
        <fullName evidence="1">Uncharacterized protein</fullName>
    </submittedName>
</protein>
<reference evidence="1 2" key="1">
    <citation type="submission" date="2019-05" db="EMBL/GenBank/DDBJ databases">
        <title>Another draft genome of Portunus trituberculatus and its Hox gene families provides insights of decapod evolution.</title>
        <authorList>
            <person name="Jeong J.-H."/>
            <person name="Song I."/>
            <person name="Kim S."/>
            <person name="Choi T."/>
            <person name="Kim D."/>
            <person name="Ryu S."/>
            <person name="Kim W."/>
        </authorList>
    </citation>
    <scope>NUCLEOTIDE SEQUENCE [LARGE SCALE GENOMIC DNA]</scope>
    <source>
        <tissue evidence="1">Muscle</tissue>
    </source>
</reference>
<proteinExistence type="predicted"/>
<dbReference type="EMBL" id="VSRR010000306">
    <property type="protein sequence ID" value="MPC13784.1"/>
    <property type="molecule type" value="Genomic_DNA"/>
</dbReference>
<evidence type="ECO:0000313" key="1">
    <source>
        <dbReference type="EMBL" id="MPC13784.1"/>
    </source>
</evidence>
<dbReference type="Proteomes" id="UP000324222">
    <property type="component" value="Unassembled WGS sequence"/>
</dbReference>
<gene>
    <name evidence="1" type="ORF">E2C01_006528</name>
</gene>
<accession>A0A5B7CYE9</accession>